<keyword evidence="4 9" id="KW-0808">Transferase</keyword>
<dbReference type="GO" id="GO:0005886">
    <property type="term" value="C:plasma membrane"/>
    <property type="evidence" value="ECO:0007669"/>
    <property type="project" value="UniProtKB-SubCell"/>
</dbReference>
<dbReference type="PANTHER" id="PTHR31468">
    <property type="entry name" value="1,3-BETA-GLUCANOSYLTRANSFERASE GAS1"/>
    <property type="match status" value="1"/>
</dbReference>
<keyword evidence="7" id="KW-0325">Glycoprotein</keyword>
<keyword evidence="13" id="KW-1185">Reference proteome</keyword>
<evidence type="ECO:0000256" key="10">
    <source>
        <dbReference type="SAM" id="MobiDB-lite"/>
    </source>
</evidence>
<dbReference type="FunCoup" id="A0A507AKB1">
    <property type="interactions" value="53"/>
</dbReference>
<evidence type="ECO:0000313" key="12">
    <source>
        <dbReference type="EMBL" id="TPX10002.1"/>
    </source>
</evidence>
<evidence type="ECO:0000313" key="13">
    <source>
        <dbReference type="Proteomes" id="UP000319257"/>
    </source>
</evidence>
<dbReference type="RefSeq" id="XP_030991713.1">
    <property type="nucleotide sequence ID" value="XM_031143749.1"/>
</dbReference>
<evidence type="ECO:0000256" key="1">
    <source>
        <dbReference type="ARBA" id="ARBA00004609"/>
    </source>
</evidence>
<sequence length="485" mass="52191">MHFSLPLLALGASLVAAVPSLEVKGNAFVNPKTGDRFQIVGMAYQPGGSAGYQPDKKKDPLSDKDHCLRDAALMQILGVNTIRVYNLDPNLNHDACASIFNAAGMYMLIDVNSPLVGESISSWEPWTSYYAAYLNRTFAIVEAFKSYPNLLGFFSGNEVISAEKDAEFVPRYIRAVTRDLKNYIAKHADRAIPVGYSAADVRDVLMDSFNFFTCAENGDATDPSRGDMFALNSYSWCGNSDFTKSQYDQLVKNFTGTSVPVFFSEYGCNEVKPRVFTEVGALYSDKMTPVLSGGVVYEFAQEPNNYGLVDIHDDGSADILADFYTLKNQYAKIDSKTIQATKPSSSSPKPPTCDSKLIKEAGFDKNFTIPVLPPGAKEIIDNGVKPAPVGKIIKIDDYTVKYKVKNPDGTELQGLAVKPLADDQSNTPGSNSPSGTSGNGNASSTGSSSSPTQSKKNAALGKREMAASGVGILALTAAAFFGLLI</sequence>
<evidence type="ECO:0000256" key="6">
    <source>
        <dbReference type="ARBA" id="ARBA00023136"/>
    </source>
</evidence>
<dbReference type="GO" id="GO:0042124">
    <property type="term" value="F:1,3-beta-glucanosyltransferase activity"/>
    <property type="evidence" value="ECO:0007669"/>
    <property type="project" value="TreeGrafter"/>
</dbReference>
<evidence type="ECO:0000256" key="5">
    <source>
        <dbReference type="ARBA" id="ARBA00022729"/>
    </source>
</evidence>
<dbReference type="SUPFAM" id="SSF51445">
    <property type="entry name" value="(Trans)glycosidases"/>
    <property type="match status" value="1"/>
</dbReference>
<dbReference type="GO" id="GO:0098552">
    <property type="term" value="C:side of membrane"/>
    <property type="evidence" value="ECO:0007669"/>
    <property type="project" value="UniProtKB-KW"/>
</dbReference>
<comment type="caution">
    <text evidence="12">The sequence shown here is derived from an EMBL/GenBank/DDBJ whole genome shotgun (WGS) entry which is preliminary data.</text>
</comment>
<dbReference type="EC" id="2.4.1.-" evidence="9"/>
<protein>
    <recommendedName>
        <fullName evidence="9">1,3-beta-glucanosyltransferase</fullName>
        <ecNumber evidence="9">2.4.1.-</ecNumber>
    </recommendedName>
</protein>
<evidence type="ECO:0000256" key="3">
    <source>
        <dbReference type="ARBA" id="ARBA00022622"/>
    </source>
</evidence>
<reference evidence="12 13" key="1">
    <citation type="submission" date="2019-06" db="EMBL/GenBank/DDBJ databases">
        <title>Draft genome sequence of the filamentous fungus Phialemoniopsis curvata isolated from diesel fuel.</title>
        <authorList>
            <person name="Varaljay V.A."/>
            <person name="Lyon W.J."/>
            <person name="Crouch A.L."/>
            <person name="Drake C.E."/>
            <person name="Hollomon J.M."/>
            <person name="Nadeau L.J."/>
            <person name="Nunn H.S."/>
            <person name="Stevenson B.S."/>
            <person name="Bojanowski C.L."/>
            <person name="Crookes-Goodson W.J."/>
        </authorList>
    </citation>
    <scope>NUCLEOTIDE SEQUENCE [LARGE SCALE GENOMIC DNA]</scope>
    <source>
        <strain evidence="12 13">D216</strain>
    </source>
</reference>
<feature type="transmembrane region" description="Helical" evidence="11">
    <location>
        <begin position="465"/>
        <end position="484"/>
    </location>
</feature>
<keyword evidence="5 9" id="KW-0732">Signal</keyword>
<comment type="function">
    <text evidence="9">Splits internally a 1,3-beta-glucan molecule and transfers the newly generated reducing end (the donor) to the non-reducing end of another 1,3-beta-glucan molecule (the acceptor) forming a 1,3-beta linkage, resulting in the elongation of 1,3-beta-glucan chains in the cell wall.</text>
</comment>
<feature type="compositionally biased region" description="Low complexity" evidence="10">
    <location>
        <begin position="425"/>
        <end position="452"/>
    </location>
</feature>
<dbReference type="GO" id="GO:0031505">
    <property type="term" value="P:fungal-type cell wall organization"/>
    <property type="evidence" value="ECO:0007669"/>
    <property type="project" value="TreeGrafter"/>
</dbReference>
<dbReference type="Proteomes" id="UP000319257">
    <property type="component" value="Unassembled WGS sequence"/>
</dbReference>
<proteinExistence type="inferred from homology"/>
<comment type="subcellular location">
    <subcellularLocation>
        <location evidence="1 9">Cell membrane</location>
        <topology evidence="1 9">Lipid-anchor</topology>
        <topology evidence="1 9">GPI-anchor</topology>
    </subcellularLocation>
</comment>
<feature type="region of interest" description="Disordered" evidence="10">
    <location>
        <begin position="420"/>
        <end position="460"/>
    </location>
</feature>
<organism evidence="12 13">
    <name type="scientific">Thyridium curvatum</name>
    <dbReference type="NCBI Taxonomy" id="1093900"/>
    <lineage>
        <taxon>Eukaryota</taxon>
        <taxon>Fungi</taxon>
        <taxon>Dikarya</taxon>
        <taxon>Ascomycota</taxon>
        <taxon>Pezizomycotina</taxon>
        <taxon>Sordariomycetes</taxon>
        <taxon>Sordariomycetidae</taxon>
        <taxon>Thyridiales</taxon>
        <taxon>Thyridiaceae</taxon>
        <taxon>Thyridium</taxon>
    </lineage>
</organism>
<dbReference type="InterPro" id="IPR017853">
    <property type="entry name" value="GH"/>
</dbReference>
<accession>A0A507AKB1</accession>
<keyword evidence="11" id="KW-1133">Transmembrane helix</keyword>
<dbReference type="InParanoid" id="A0A507AKB1"/>
<keyword evidence="8 9" id="KW-0449">Lipoprotein</keyword>
<evidence type="ECO:0000256" key="8">
    <source>
        <dbReference type="ARBA" id="ARBA00023288"/>
    </source>
</evidence>
<keyword evidence="3 9" id="KW-0336">GPI-anchor</keyword>
<dbReference type="FunFam" id="3.20.20.80:FF:000032">
    <property type="entry name" value="1,3-beta-glucanosyltransferase"/>
    <property type="match status" value="1"/>
</dbReference>
<comment type="similarity">
    <text evidence="2 9">Belongs to the glycosyl hydrolase 72 family.</text>
</comment>
<dbReference type="AlphaFoldDB" id="A0A507AKB1"/>
<evidence type="ECO:0000256" key="9">
    <source>
        <dbReference type="RuleBase" id="RU361209"/>
    </source>
</evidence>
<evidence type="ECO:0000256" key="7">
    <source>
        <dbReference type="ARBA" id="ARBA00023180"/>
    </source>
</evidence>
<dbReference type="PANTHER" id="PTHR31468:SF4">
    <property type="entry name" value="1,3-BETA-GLUCANOSYLTRANSFERASE GAS3-RELATED"/>
    <property type="match status" value="1"/>
</dbReference>
<evidence type="ECO:0000256" key="11">
    <source>
        <dbReference type="SAM" id="Phobius"/>
    </source>
</evidence>
<feature type="chain" id="PRO_5021511464" description="1,3-beta-glucanosyltransferase" evidence="9">
    <location>
        <begin position="18"/>
        <end position="485"/>
    </location>
</feature>
<dbReference type="OrthoDB" id="421038at2759"/>
<keyword evidence="6 9" id="KW-0472">Membrane</keyword>
<keyword evidence="11" id="KW-0812">Transmembrane</keyword>
<dbReference type="GO" id="GO:0071970">
    <property type="term" value="P:fungal-type cell wall (1-&gt;3)-beta-D-glucan biosynthetic process"/>
    <property type="evidence" value="ECO:0007669"/>
    <property type="project" value="TreeGrafter"/>
</dbReference>
<dbReference type="Gene3D" id="3.20.20.80">
    <property type="entry name" value="Glycosidases"/>
    <property type="match status" value="1"/>
</dbReference>
<evidence type="ECO:0000256" key="4">
    <source>
        <dbReference type="ARBA" id="ARBA00022679"/>
    </source>
</evidence>
<dbReference type="Pfam" id="PF03198">
    <property type="entry name" value="Glyco_hydro_72"/>
    <property type="match status" value="1"/>
</dbReference>
<dbReference type="EMBL" id="SKBQ01000060">
    <property type="protein sequence ID" value="TPX10002.1"/>
    <property type="molecule type" value="Genomic_DNA"/>
</dbReference>
<name>A0A507AKB1_9PEZI</name>
<gene>
    <name evidence="12" type="ORF">E0L32_008849</name>
</gene>
<dbReference type="GeneID" id="41976296"/>
<feature type="signal peptide" evidence="9">
    <location>
        <begin position="1"/>
        <end position="17"/>
    </location>
</feature>
<dbReference type="InterPro" id="IPR004886">
    <property type="entry name" value="Glucanosyltransferase"/>
</dbReference>
<evidence type="ECO:0000256" key="2">
    <source>
        <dbReference type="ARBA" id="ARBA00007528"/>
    </source>
</evidence>